<keyword evidence="4" id="KW-1185">Reference proteome</keyword>
<dbReference type="InterPro" id="IPR026907">
    <property type="entry name" value="GCIP-like"/>
</dbReference>
<name>A0A232M2I4_9EURO</name>
<dbReference type="Gene3D" id="1.20.1410.10">
    <property type="entry name" value="I/LWEQ domain"/>
    <property type="match status" value="1"/>
</dbReference>
<dbReference type="GO" id="GO:0005634">
    <property type="term" value="C:nucleus"/>
    <property type="evidence" value="ECO:0007669"/>
    <property type="project" value="TreeGrafter"/>
</dbReference>
<feature type="compositionally biased region" description="Polar residues" evidence="1">
    <location>
        <begin position="222"/>
        <end position="237"/>
    </location>
</feature>
<comment type="caution">
    <text evidence="3">The sequence shown here is derived from an EMBL/GenBank/DDBJ whole genome shotgun (WGS) entry which is preliminary data.</text>
</comment>
<evidence type="ECO:0000313" key="4">
    <source>
        <dbReference type="Proteomes" id="UP000243515"/>
    </source>
</evidence>
<gene>
    <name evidence="3" type="ORF">Egran_01950</name>
</gene>
<evidence type="ECO:0000313" key="3">
    <source>
        <dbReference type="EMBL" id="OXV10287.1"/>
    </source>
</evidence>
<feature type="domain" description="Cyclin-D1-binding protein 1-like N-terminal" evidence="2">
    <location>
        <begin position="47"/>
        <end position="203"/>
    </location>
</feature>
<protein>
    <recommendedName>
        <fullName evidence="2">Cyclin-D1-binding protein 1-like N-terminal domain-containing protein</fullName>
    </recommendedName>
</protein>
<dbReference type="PANTHER" id="PTHR15492:SF1">
    <property type="entry name" value="CYCLIN-D1-BINDING PROTEIN 1"/>
    <property type="match status" value="1"/>
</dbReference>
<feature type="compositionally biased region" description="Acidic residues" evidence="1">
    <location>
        <begin position="203"/>
        <end position="221"/>
    </location>
</feature>
<accession>A0A232M2I4</accession>
<organism evidence="3 4">
    <name type="scientific">Elaphomyces granulatus</name>
    <dbReference type="NCBI Taxonomy" id="519963"/>
    <lineage>
        <taxon>Eukaryota</taxon>
        <taxon>Fungi</taxon>
        <taxon>Dikarya</taxon>
        <taxon>Ascomycota</taxon>
        <taxon>Pezizomycotina</taxon>
        <taxon>Eurotiomycetes</taxon>
        <taxon>Eurotiomycetidae</taxon>
        <taxon>Eurotiales</taxon>
        <taxon>Elaphomycetaceae</taxon>
        <taxon>Elaphomyces</taxon>
    </lineage>
</organism>
<dbReference type="OrthoDB" id="4088536at2759"/>
<feature type="region of interest" description="Disordered" evidence="1">
    <location>
        <begin position="203"/>
        <end position="241"/>
    </location>
</feature>
<reference evidence="3 4" key="1">
    <citation type="journal article" date="2015" name="Environ. Microbiol.">
        <title>Metagenome sequence of Elaphomyces granulatus from sporocarp tissue reveals Ascomycota ectomycorrhizal fingerprints of genome expansion and a Proteobacteria-rich microbiome.</title>
        <authorList>
            <person name="Quandt C.A."/>
            <person name="Kohler A."/>
            <person name="Hesse C.N."/>
            <person name="Sharpton T.J."/>
            <person name="Martin F."/>
            <person name="Spatafora J.W."/>
        </authorList>
    </citation>
    <scope>NUCLEOTIDE SEQUENCE [LARGE SCALE GENOMIC DNA]</scope>
    <source>
        <strain evidence="3 4">OSC145934</strain>
    </source>
</reference>
<dbReference type="EMBL" id="NPHW01003011">
    <property type="protein sequence ID" value="OXV10287.1"/>
    <property type="molecule type" value="Genomic_DNA"/>
</dbReference>
<dbReference type="PANTHER" id="PTHR15492">
    <property type="entry name" value="CYCLIN D1-BINDING PROTEIN 1"/>
    <property type="match status" value="1"/>
</dbReference>
<dbReference type="AlphaFoldDB" id="A0A232M2I4"/>
<dbReference type="Pfam" id="PF13324">
    <property type="entry name" value="GCIP_N"/>
    <property type="match status" value="1"/>
</dbReference>
<dbReference type="InterPro" id="IPR049317">
    <property type="entry name" value="GCIP-like_N"/>
</dbReference>
<sequence length="386" mass="41551">MSGKLSSFLETTLALSEQFQAALSPPDNNGSNTTSANSDPNALSLLSASSKALKSQVTKLSLFAINSPFTPPVLCAVLSAVNESVLPSLVTAALLITADKYTKGFHTEAQVLTKTTLRDLSSLVESVKAIAAKKSGSSQALTEHDLSATEKDAVTTAAGRVWDSCDVLTDLAGNGVVGFLMRRVEEWRDLVKDAICELEEWDPDEEDESFDDLLGDDDGDESNTSKNRNHTSGTEGTLNGGRGDDDSAALLAFKKSTLRVFKPIVQIFPAILSNRLKKNGPTPSSSSSHLLPPSHIDKLESLTRYLQDIPSLVDEAAGSLYEANIASAVIYTKNAKECAAQAVQLTTFPWSVMKDDAAQTPTEDKFTTWSRTWLKVMDEVMKPEEA</sequence>
<dbReference type="Proteomes" id="UP000243515">
    <property type="component" value="Unassembled WGS sequence"/>
</dbReference>
<evidence type="ECO:0000256" key="1">
    <source>
        <dbReference type="SAM" id="MobiDB-lite"/>
    </source>
</evidence>
<evidence type="ECO:0000259" key="2">
    <source>
        <dbReference type="Pfam" id="PF13324"/>
    </source>
</evidence>
<proteinExistence type="predicted"/>